<dbReference type="Gene3D" id="3.40.50.300">
    <property type="entry name" value="P-loop containing nucleotide triphosphate hydrolases"/>
    <property type="match status" value="1"/>
</dbReference>
<dbReference type="GO" id="GO:0031508">
    <property type="term" value="P:pericentric heterochromatin formation"/>
    <property type="evidence" value="ECO:0007669"/>
    <property type="project" value="TreeGrafter"/>
</dbReference>
<dbReference type="GO" id="GO:0005634">
    <property type="term" value="C:nucleus"/>
    <property type="evidence" value="ECO:0007669"/>
    <property type="project" value="UniProtKB-SubCell"/>
</dbReference>
<dbReference type="GO" id="GO:0006346">
    <property type="term" value="P:DNA methylation-dependent constitutive heterochromatin formation"/>
    <property type="evidence" value="ECO:0007669"/>
    <property type="project" value="TreeGrafter"/>
</dbReference>
<evidence type="ECO:0000256" key="4">
    <source>
        <dbReference type="ARBA" id="ARBA00022553"/>
    </source>
</evidence>
<dbReference type="SMART" id="SM00487">
    <property type="entry name" value="DEXDc"/>
    <property type="match status" value="1"/>
</dbReference>
<sequence>MLRDYQVEGFQWLCSLFQNGINGILADEMGLGKTIQCIALVTSLVEHNVPGPFLICAPLSTVPNWVSEFQTFAPKLPVILYHGSKEARHEMRSKIMKPTKVRKGLSLCPVVITSYEIAMNDSKMIAKNEWRLMIVDEGHRVKNAQCKLIHALKTYNCPHRLLLTGTPLQNNLAELWSLLNFLLPDIFCDLGSFEMWFDLDHLQKAGAVDDEIIAEETKHNVLAMLHQVLTPFMLRRLKKDVDLDVPPKREILVYAPLSEKQERMYKATLDSSILRLVGIEKEEKFDYDSKGRSVRKTRNQVDYSLMTDQDIDRDSDAKVDKWVKDILQKQHNDEESRKPKIGPKDTKLNIQLRSVMALLRKICNHPHLVEYPLTKSGEFLINQQLVKASGKMEMLDRMLVALKKDGHKVLIFSQMTSILDVLMDYCQFRKYSFCRLDGSTKLDDRREEIHRFSQPGGPFIFLLSTRAGGLGINLTAADTVIIFDSDWNPQSDLQAQDRCHRIGQTKPVLVFRFITANTIDQRIVERAAAKRKLEKLVIHREKFKKGSVHEKFSIEDLDLMSPVELKKLLEEADYDMRSRSEAISDEDLAKLLDRSELMVKWKLSKQEKGNPL</sequence>
<dbReference type="InterPro" id="IPR001650">
    <property type="entry name" value="Helicase_C-like"/>
</dbReference>
<dbReference type="InterPro" id="IPR038718">
    <property type="entry name" value="SNF2-like_sf"/>
</dbReference>
<dbReference type="InterPro" id="IPR014001">
    <property type="entry name" value="Helicase_ATP-bd"/>
</dbReference>
<dbReference type="EMBL" id="AMQN01002120">
    <property type="status" value="NOT_ANNOTATED_CDS"/>
    <property type="molecule type" value="Genomic_DNA"/>
</dbReference>
<dbReference type="InterPro" id="IPR049730">
    <property type="entry name" value="SNF2/RAD54-like_C"/>
</dbReference>
<evidence type="ECO:0000313" key="21">
    <source>
        <dbReference type="EnsemblMetazoa" id="CapteP180039"/>
    </source>
</evidence>
<accession>R7TVL3</accession>
<keyword evidence="7" id="KW-0498">Mitosis</keyword>
<evidence type="ECO:0000256" key="3">
    <source>
        <dbReference type="ARBA" id="ARBA00022473"/>
    </source>
</evidence>
<dbReference type="GO" id="GO:0016787">
    <property type="term" value="F:hydrolase activity"/>
    <property type="evidence" value="ECO:0007669"/>
    <property type="project" value="UniProtKB-KW"/>
</dbReference>
<evidence type="ECO:0000256" key="8">
    <source>
        <dbReference type="ARBA" id="ARBA00022801"/>
    </source>
</evidence>
<evidence type="ECO:0000256" key="17">
    <source>
        <dbReference type="ARBA" id="ARBA00081399"/>
    </source>
</evidence>
<dbReference type="PANTHER" id="PTHR47161:SF1">
    <property type="entry name" value="LYMPHOID-SPECIFIC HELICASE"/>
    <property type="match status" value="1"/>
</dbReference>
<evidence type="ECO:0000256" key="6">
    <source>
        <dbReference type="ARBA" id="ARBA00022741"/>
    </source>
</evidence>
<keyword evidence="9" id="KW-0347">Helicase</keyword>
<evidence type="ECO:0000256" key="2">
    <source>
        <dbReference type="ARBA" id="ARBA00007025"/>
    </source>
</evidence>
<dbReference type="GO" id="GO:0003682">
    <property type="term" value="F:chromatin binding"/>
    <property type="evidence" value="ECO:0007669"/>
    <property type="project" value="TreeGrafter"/>
</dbReference>
<dbReference type="OMA" id="WNICRID"/>
<keyword evidence="15" id="KW-0131">Cell cycle</keyword>
<keyword evidence="6" id="KW-0547">Nucleotide-binding</keyword>
<dbReference type="PROSITE" id="PS51194">
    <property type="entry name" value="HELICASE_CTER"/>
    <property type="match status" value="1"/>
</dbReference>
<reference evidence="22" key="1">
    <citation type="submission" date="2012-12" db="EMBL/GenBank/DDBJ databases">
        <authorList>
            <person name="Hellsten U."/>
            <person name="Grimwood J."/>
            <person name="Chapman J.A."/>
            <person name="Shapiro H."/>
            <person name="Aerts A."/>
            <person name="Otillar R.P."/>
            <person name="Terry A.Y."/>
            <person name="Boore J.L."/>
            <person name="Simakov O."/>
            <person name="Marletaz F."/>
            <person name="Cho S.-J."/>
            <person name="Edsinger-Gonzales E."/>
            <person name="Havlak P."/>
            <person name="Kuo D.-H."/>
            <person name="Larsson T."/>
            <person name="Lv J."/>
            <person name="Arendt D."/>
            <person name="Savage R."/>
            <person name="Osoegawa K."/>
            <person name="de Jong P."/>
            <person name="Lindberg D.R."/>
            <person name="Seaver E.C."/>
            <person name="Weisblat D.A."/>
            <person name="Putnam N.H."/>
            <person name="Grigoriev I.V."/>
            <person name="Rokhsar D.S."/>
        </authorList>
    </citation>
    <scope>NUCLEOTIDE SEQUENCE</scope>
    <source>
        <strain evidence="22">I ESC-2004</strain>
    </source>
</reference>
<feature type="domain" description="Helicase C-terminal" evidence="19">
    <location>
        <begin position="394"/>
        <end position="560"/>
    </location>
</feature>
<protein>
    <recommendedName>
        <fullName evidence="17">Proliferation-associated SNF2-like protein</fullName>
    </recommendedName>
</protein>
<evidence type="ECO:0000256" key="16">
    <source>
        <dbReference type="ARBA" id="ARBA00053349"/>
    </source>
</evidence>
<dbReference type="Pfam" id="PF00176">
    <property type="entry name" value="SNF2-rel_dom"/>
    <property type="match status" value="1"/>
</dbReference>
<keyword evidence="8" id="KW-0378">Hydrolase</keyword>
<dbReference type="GO" id="GO:0004386">
    <property type="term" value="F:helicase activity"/>
    <property type="evidence" value="ECO:0007669"/>
    <property type="project" value="UniProtKB-KW"/>
</dbReference>
<keyword evidence="13" id="KW-0804">Transcription</keyword>
<dbReference type="GO" id="GO:0005524">
    <property type="term" value="F:ATP binding"/>
    <property type="evidence" value="ECO:0007669"/>
    <property type="project" value="UniProtKB-KW"/>
</dbReference>
<dbReference type="PROSITE" id="PS51192">
    <property type="entry name" value="HELICASE_ATP_BIND_1"/>
    <property type="match status" value="1"/>
</dbReference>
<keyword evidence="22" id="KW-1185">Reference proteome</keyword>
<dbReference type="InterPro" id="IPR027417">
    <property type="entry name" value="P-loop_NTPase"/>
</dbReference>
<keyword evidence="12" id="KW-0175">Coiled coil</keyword>
<evidence type="ECO:0000256" key="14">
    <source>
        <dbReference type="ARBA" id="ARBA00023242"/>
    </source>
</evidence>
<comment type="subcellular location">
    <subcellularLocation>
        <location evidence="1">Nucleus</location>
    </subcellularLocation>
</comment>
<dbReference type="FunFam" id="3.40.50.300:FF:000577">
    <property type="entry name" value="lymphoid-specific helicase isoform X1"/>
    <property type="match status" value="1"/>
</dbReference>
<evidence type="ECO:0000259" key="18">
    <source>
        <dbReference type="PROSITE" id="PS51192"/>
    </source>
</evidence>
<keyword evidence="4" id="KW-0597">Phosphoprotein</keyword>
<keyword evidence="11" id="KW-0805">Transcription regulation</keyword>
<dbReference type="EMBL" id="KB308479">
    <property type="protein sequence ID" value="ELT97754.1"/>
    <property type="molecule type" value="Genomic_DNA"/>
</dbReference>
<evidence type="ECO:0000256" key="15">
    <source>
        <dbReference type="ARBA" id="ARBA00023306"/>
    </source>
</evidence>
<evidence type="ECO:0000256" key="13">
    <source>
        <dbReference type="ARBA" id="ARBA00023163"/>
    </source>
</evidence>
<evidence type="ECO:0000313" key="20">
    <source>
        <dbReference type="EMBL" id="ELT97754.1"/>
    </source>
</evidence>
<dbReference type="Pfam" id="PF00271">
    <property type="entry name" value="Helicase_C"/>
    <property type="match status" value="1"/>
</dbReference>
<dbReference type="GO" id="GO:0005721">
    <property type="term" value="C:pericentric heterochromatin"/>
    <property type="evidence" value="ECO:0007669"/>
    <property type="project" value="TreeGrafter"/>
</dbReference>
<gene>
    <name evidence="20" type="ORF">CAPTEDRAFT_180039</name>
</gene>
<feature type="domain" description="Helicase ATP-binding" evidence="18">
    <location>
        <begin position="14"/>
        <end position="185"/>
    </location>
</feature>
<dbReference type="OrthoDB" id="5857104at2759"/>
<evidence type="ECO:0000256" key="11">
    <source>
        <dbReference type="ARBA" id="ARBA00023015"/>
    </source>
</evidence>
<evidence type="ECO:0000256" key="7">
    <source>
        <dbReference type="ARBA" id="ARBA00022776"/>
    </source>
</evidence>
<dbReference type="InterPro" id="IPR000330">
    <property type="entry name" value="SNF2_N"/>
</dbReference>
<organism evidence="20">
    <name type="scientific">Capitella teleta</name>
    <name type="common">Polychaete worm</name>
    <dbReference type="NCBI Taxonomy" id="283909"/>
    <lineage>
        <taxon>Eukaryota</taxon>
        <taxon>Metazoa</taxon>
        <taxon>Spiralia</taxon>
        <taxon>Lophotrochozoa</taxon>
        <taxon>Annelida</taxon>
        <taxon>Polychaeta</taxon>
        <taxon>Sedentaria</taxon>
        <taxon>Scolecida</taxon>
        <taxon>Capitellidae</taxon>
        <taxon>Capitella</taxon>
    </lineage>
</organism>
<keyword evidence="3" id="KW-0217">Developmental protein</keyword>
<keyword evidence="10" id="KW-0067">ATP-binding</keyword>
<dbReference type="CDD" id="cd18793">
    <property type="entry name" value="SF2_C_SNF"/>
    <property type="match status" value="1"/>
</dbReference>
<reference evidence="20 22" key="2">
    <citation type="journal article" date="2013" name="Nature">
        <title>Insights into bilaterian evolution from three spiralian genomes.</title>
        <authorList>
            <person name="Simakov O."/>
            <person name="Marletaz F."/>
            <person name="Cho S.J."/>
            <person name="Edsinger-Gonzales E."/>
            <person name="Havlak P."/>
            <person name="Hellsten U."/>
            <person name="Kuo D.H."/>
            <person name="Larsson T."/>
            <person name="Lv J."/>
            <person name="Arendt D."/>
            <person name="Savage R."/>
            <person name="Osoegawa K."/>
            <person name="de Jong P."/>
            <person name="Grimwood J."/>
            <person name="Chapman J.A."/>
            <person name="Shapiro H."/>
            <person name="Aerts A."/>
            <person name="Otillar R.P."/>
            <person name="Terry A.Y."/>
            <person name="Boore J.L."/>
            <person name="Grigoriev I.V."/>
            <person name="Lindberg D.R."/>
            <person name="Seaver E.C."/>
            <person name="Weisblat D.A."/>
            <person name="Putnam N.H."/>
            <person name="Rokhsar D.S."/>
        </authorList>
    </citation>
    <scope>NUCLEOTIDE SEQUENCE</scope>
    <source>
        <strain evidence="20 22">I ESC-2004</strain>
    </source>
</reference>
<dbReference type="GO" id="GO:0051301">
    <property type="term" value="P:cell division"/>
    <property type="evidence" value="ECO:0007669"/>
    <property type="project" value="UniProtKB-KW"/>
</dbReference>
<dbReference type="STRING" id="283909.R7TVL3"/>
<dbReference type="HOGENOM" id="CLU_000315_17_3_1"/>
<evidence type="ECO:0000256" key="10">
    <source>
        <dbReference type="ARBA" id="ARBA00022840"/>
    </source>
</evidence>
<comment type="similarity">
    <text evidence="2">Belongs to the SNF2/RAD54 helicase family.</text>
</comment>
<evidence type="ECO:0000256" key="1">
    <source>
        <dbReference type="ARBA" id="ARBA00004123"/>
    </source>
</evidence>
<evidence type="ECO:0000256" key="9">
    <source>
        <dbReference type="ARBA" id="ARBA00022806"/>
    </source>
</evidence>
<dbReference type="Gene3D" id="3.40.50.10810">
    <property type="entry name" value="Tandem AAA-ATPase domain"/>
    <property type="match status" value="1"/>
</dbReference>
<dbReference type="SMART" id="SM00490">
    <property type="entry name" value="HELICc"/>
    <property type="match status" value="1"/>
</dbReference>
<proteinExistence type="inferred from homology"/>
<reference evidence="21" key="3">
    <citation type="submission" date="2015-06" db="UniProtKB">
        <authorList>
            <consortium name="EnsemblMetazoa"/>
        </authorList>
    </citation>
    <scope>IDENTIFICATION</scope>
</reference>
<evidence type="ECO:0000313" key="22">
    <source>
        <dbReference type="Proteomes" id="UP000014760"/>
    </source>
</evidence>
<dbReference type="PANTHER" id="PTHR47161">
    <property type="entry name" value="LYMPHOID-SPECIFIC HELICASE"/>
    <property type="match status" value="1"/>
</dbReference>
<evidence type="ECO:0000256" key="5">
    <source>
        <dbReference type="ARBA" id="ARBA00022618"/>
    </source>
</evidence>
<evidence type="ECO:0000256" key="12">
    <source>
        <dbReference type="ARBA" id="ARBA00023054"/>
    </source>
</evidence>
<dbReference type="GO" id="GO:0044027">
    <property type="term" value="P:negative regulation of gene expression via chromosomal CpG island methylation"/>
    <property type="evidence" value="ECO:0007669"/>
    <property type="project" value="TreeGrafter"/>
</dbReference>
<keyword evidence="14" id="KW-0539">Nucleus</keyword>
<name>R7TVL3_CAPTE</name>
<keyword evidence="5" id="KW-0132">Cell division</keyword>
<dbReference type="EnsemblMetazoa" id="CapteT180039">
    <property type="protein sequence ID" value="CapteP180039"/>
    <property type="gene ID" value="CapteG180039"/>
</dbReference>
<comment type="function">
    <text evidence="16">Plays an essential role in normal development and survival. Involved in regulation of the expansion or survival of lymphoid cells. Required for de novo or maintenance DNA methylation. May control silencing of the imprinted CDKN1C gene through DNA methylation. May play a role in formation and organization of heterochromatin, implying a functional role in the regulation of transcription and mitosis.</text>
</comment>
<dbReference type="AlphaFoldDB" id="R7TVL3"/>
<dbReference type="SUPFAM" id="SSF52540">
    <property type="entry name" value="P-loop containing nucleoside triphosphate hydrolases"/>
    <property type="match status" value="2"/>
</dbReference>
<evidence type="ECO:0000259" key="19">
    <source>
        <dbReference type="PROSITE" id="PS51194"/>
    </source>
</evidence>
<dbReference type="FunFam" id="3.40.50.10810:FF:000015">
    <property type="entry name" value="lymphoid-specific helicase isoform X1"/>
    <property type="match status" value="1"/>
</dbReference>
<dbReference type="Proteomes" id="UP000014760">
    <property type="component" value="Unassembled WGS sequence"/>
</dbReference>